<reference evidence="1" key="1">
    <citation type="submission" date="2023-03" db="EMBL/GenBank/DDBJ databases">
        <title>Massive genome expansion in bonnet fungi (Mycena s.s.) driven by repeated elements and novel gene families across ecological guilds.</title>
        <authorList>
            <consortium name="Lawrence Berkeley National Laboratory"/>
            <person name="Harder C.B."/>
            <person name="Miyauchi S."/>
            <person name="Viragh M."/>
            <person name="Kuo A."/>
            <person name="Thoen E."/>
            <person name="Andreopoulos B."/>
            <person name="Lu D."/>
            <person name="Skrede I."/>
            <person name="Drula E."/>
            <person name="Henrissat B."/>
            <person name="Morin E."/>
            <person name="Kohler A."/>
            <person name="Barry K."/>
            <person name="LaButti K."/>
            <person name="Morin E."/>
            <person name="Salamov A."/>
            <person name="Lipzen A."/>
            <person name="Mereny Z."/>
            <person name="Hegedus B."/>
            <person name="Baldrian P."/>
            <person name="Stursova M."/>
            <person name="Weitz H."/>
            <person name="Taylor A."/>
            <person name="Grigoriev I.V."/>
            <person name="Nagy L.G."/>
            <person name="Martin F."/>
            <person name="Kauserud H."/>
        </authorList>
    </citation>
    <scope>NUCLEOTIDE SEQUENCE</scope>
    <source>
        <strain evidence="1">CBHHK200</strain>
    </source>
</reference>
<protein>
    <submittedName>
        <fullName evidence="1">Uncharacterized protein</fullName>
    </submittedName>
</protein>
<proteinExistence type="predicted"/>
<dbReference type="AlphaFoldDB" id="A0AAD6WNN8"/>
<gene>
    <name evidence="1" type="ORF">C8F04DRAFT_1241464</name>
</gene>
<dbReference type="EMBL" id="JARJCM010000236">
    <property type="protein sequence ID" value="KAJ7021323.1"/>
    <property type="molecule type" value="Genomic_DNA"/>
</dbReference>
<organism evidence="1 2">
    <name type="scientific">Mycena alexandri</name>
    <dbReference type="NCBI Taxonomy" id="1745969"/>
    <lineage>
        <taxon>Eukaryota</taxon>
        <taxon>Fungi</taxon>
        <taxon>Dikarya</taxon>
        <taxon>Basidiomycota</taxon>
        <taxon>Agaricomycotina</taxon>
        <taxon>Agaricomycetes</taxon>
        <taxon>Agaricomycetidae</taxon>
        <taxon>Agaricales</taxon>
        <taxon>Marasmiineae</taxon>
        <taxon>Mycenaceae</taxon>
        <taxon>Mycena</taxon>
    </lineage>
</organism>
<name>A0AAD6WNN8_9AGAR</name>
<evidence type="ECO:0000313" key="2">
    <source>
        <dbReference type="Proteomes" id="UP001218188"/>
    </source>
</evidence>
<keyword evidence="2" id="KW-1185">Reference proteome</keyword>
<sequence length="248" mass="27754">MPRQCAPMYLSLSSQQSIICPLWKEGRKEVDFNRRGPIKEQAGPVSTYTTSNIEVPSHGFHEKYNLGLVDKSPIQKIGKSGTASKINSSFQRVDLCPQDPTSGRKVHTIRHSQFAPGTARVGVGRIIPARDLMSHPQQWTRVAADVSVFARPVAKIPGDDRRIAARYSAVRQDIWPDASRGTVRSLAIPTTSDRTWSPEAFALLVVHCRGEEGFLPWVRHRWLSKGPDFRGRVQFKESKDSQTGPHSF</sequence>
<evidence type="ECO:0000313" key="1">
    <source>
        <dbReference type="EMBL" id="KAJ7021323.1"/>
    </source>
</evidence>
<comment type="caution">
    <text evidence="1">The sequence shown here is derived from an EMBL/GenBank/DDBJ whole genome shotgun (WGS) entry which is preliminary data.</text>
</comment>
<accession>A0AAD6WNN8</accession>
<dbReference type="Proteomes" id="UP001218188">
    <property type="component" value="Unassembled WGS sequence"/>
</dbReference>